<dbReference type="AlphaFoldDB" id="X6M5F8"/>
<dbReference type="Proteomes" id="UP000023152">
    <property type="component" value="Unassembled WGS sequence"/>
</dbReference>
<reference evidence="1 2" key="1">
    <citation type="journal article" date="2013" name="Curr. Biol.">
        <title>The Genome of the Foraminiferan Reticulomyxa filosa.</title>
        <authorList>
            <person name="Glockner G."/>
            <person name="Hulsmann N."/>
            <person name="Schleicher M."/>
            <person name="Noegel A.A."/>
            <person name="Eichinger L."/>
            <person name="Gallinger C."/>
            <person name="Pawlowski J."/>
            <person name="Sierra R."/>
            <person name="Euteneuer U."/>
            <person name="Pillet L."/>
            <person name="Moustafa A."/>
            <person name="Platzer M."/>
            <person name="Groth M."/>
            <person name="Szafranski K."/>
            <person name="Schliwa M."/>
        </authorList>
    </citation>
    <scope>NUCLEOTIDE SEQUENCE [LARGE SCALE GENOMIC DNA]</scope>
</reference>
<keyword evidence="2" id="KW-1185">Reference proteome</keyword>
<organism evidence="1 2">
    <name type="scientific">Reticulomyxa filosa</name>
    <dbReference type="NCBI Taxonomy" id="46433"/>
    <lineage>
        <taxon>Eukaryota</taxon>
        <taxon>Sar</taxon>
        <taxon>Rhizaria</taxon>
        <taxon>Retaria</taxon>
        <taxon>Foraminifera</taxon>
        <taxon>Monothalamids</taxon>
        <taxon>Reticulomyxidae</taxon>
        <taxon>Reticulomyxa</taxon>
    </lineage>
</organism>
<name>X6M5F8_RETFI</name>
<evidence type="ECO:0000313" key="2">
    <source>
        <dbReference type="Proteomes" id="UP000023152"/>
    </source>
</evidence>
<dbReference type="EMBL" id="ASPP01024622">
    <property type="protein sequence ID" value="ETO08856.1"/>
    <property type="molecule type" value="Genomic_DNA"/>
</dbReference>
<accession>X6M5F8</accession>
<evidence type="ECO:0000313" key="1">
    <source>
        <dbReference type="EMBL" id="ETO08856.1"/>
    </source>
</evidence>
<sequence length="152" mass="17638">MKIVIPQSFLHADTEFLHTYDFLLKATVTLCREGMLCNTLQKDPFCLFFLKKEYIMLFLKLIDRKSCTKYIDISSANEFQQTNNTVNIDPSVVKSDNLCIKGKKKGWKKAYVTFIQKYEMDWSAYESAPALLFNTGQKNDAKKKRPKKKTGN</sequence>
<comment type="caution">
    <text evidence="1">The sequence shown here is derived from an EMBL/GenBank/DDBJ whole genome shotgun (WGS) entry which is preliminary data.</text>
</comment>
<protein>
    <submittedName>
        <fullName evidence="1">Uncharacterized protein</fullName>
    </submittedName>
</protein>
<gene>
    <name evidence="1" type="ORF">RFI_28531</name>
</gene>
<proteinExistence type="predicted"/>